<feature type="region of interest" description="Disordered" evidence="8">
    <location>
        <begin position="171"/>
        <end position="251"/>
    </location>
</feature>
<feature type="domain" description="RING-type" evidence="9">
    <location>
        <begin position="257"/>
        <end position="466"/>
    </location>
</feature>
<evidence type="ECO:0000313" key="11">
    <source>
        <dbReference type="Proteomes" id="UP000027920"/>
    </source>
</evidence>
<dbReference type="GO" id="GO:0097039">
    <property type="term" value="P:protein linear polyubiquitination"/>
    <property type="evidence" value="ECO:0007669"/>
    <property type="project" value="TreeGrafter"/>
</dbReference>
<protein>
    <recommendedName>
        <fullName evidence="9">RING-type domain-containing protein</fullName>
    </recommendedName>
</protein>
<feature type="compositionally biased region" description="Basic and acidic residues" evidence="8">
    <location>
        <begin position="546"/>
        <end position="555"/>
    </location>
</feature>
<evidence type="ECO:0000256" key="7">
    <source>
        <dbReference type="ARBA" id="ARBA00022833"/>
    </source>
</evidence>
<comment type="pathway">
    <text evidence="1">Protein modification; protein ubiquitination.</text>
</comment>
<dbReference type="HOGENOM" id="CLU_433440_0_0_1"/>
<feature type="compositionally biased region" description="Basic residues" evidence="8">
    <location>
        <begin position="241"/>
        <end position="251"/>
    </location>
</feature>
<dbReference type="STRING" id="1182545.A0A072PF00"/>
<dbReference type="CDD" id="cd22584">
    <property type="entry name" value="Rcat_RBR_unk"/>
    <property type="match status" value="1"/>
</dbReference>
<feature type="compositionally biased region" description="Basic and acidic residues" evidence="8">
    <location>
        <begin position="205"/>
        <end position="214"/>
    </location>
</feature>
<reference evidence="10 11" key="1">
    <citation type="submission" date="2013-03" db="EMBL/GenBank/DDBJ databases">
        <title>The Genome Sequence of Exophiala aquamarina CBS 119918.</title>
        <authorList>
            <consortium name="The Broad Institute Genomics Platform"/>
            <person name="Cuomo C."/>
            <person name="de Hoog S."/>
            <person name="Gorbushina A."/>
            <person name="Walker B."/>
            <person name="Young S.K."/>
            <person name="Zeng Q."/>
            <person name="Gargeya S."/>
            <person name="Fitzgerald M."/>
            <person name="Haas B."/>
            <person name="Abouelleil A."/>
            <person name="Allen A.W."/>
            <person name="Alvarado L."/>
            <person name="Arachchi H.M."/>
            <person name="Berlin A.M."/>
            <person name="Chapman S.B."/>
            <person name="Gainer-Dewar J."/>
            <person name="Goldberg J."/>
            <person name="Griggs A."/>
            <person name="Gujja S."/>
            <person name="Hansen M."/>
            <person name="Howarth C."/>
            <person name="Imamovic A."/>
            <person name="Ireland A."/>
            <person name="Larimer J."/>
            <person name="McCowan C."/>
            <person name="Murphy C."/>
            <person name="Pearson M."/>
            <person name="Poon T.W."/>
            <person name="Priest M."/>
            <person name="Roberts A."/>
            <person name="Saif S."/>
            <person name="Shea T."/>
            <person name="Sisk P."/>
            <person name="Sykes S."/>
            <person name="Wortman J."/>
            <person name="Nusbaum C."/>
            <person name="Birren B."/>
        </authorList>
    </citation>
    <scope>NUCLEOTIDE SEQUENCE [LARGE SCALE GENOMIC DNA]</scope>
    <source>
        <strain evidence="10 11">CBS 119918</strain>
    </source>
</reference>
<gene>
    <name evidence="10" type="ORF">A1O9_06233</name>
</gene>
<dbReference type="GO" id="GO:0008270">
    <property type="term" value="F:zinc ion binding"/>
    <property type="evidence" value="ECO:0007669"/>
    <property type="project" value="UniProtKB-KW"/>
</dbReference>
<proteinExistence type="predicted"/>
<evidence type="ECO:0000313" key="10">
    <source>
        <dbReference type="EMBL" id="KEF58307.1"/>
    </source>
</evidence>
<feature type="region of interest" description="Disordered" evidence="8">
    <location>
        <begin position="545"/>
        <end position="564"/>
    </location>
</feature>
<keyword evidence="5" id="KW-0863">Zinc-finger</keyword>
<dbReference type="GO" id="GO:0043130">
    <property type="term" value="F:ubiquitin binding"/>
    <property type="evidence" value="ECO:0007669"/>
    <property type="project" value="TreeGrafter"/>
</dbReference>
<sequence>MEDHEPERGFLGGPSGPWVPNPIFQPLRDARQAALNSPRSEHLLDLDGNLRTLSPRPDLSSQRLAPPHRIYGNMRVLPPPGPDRPNTGYNIEVLHPMSSRSIFDPIPSNWPPFPRLGDFNGGQQPPAQPQSQSQLGSSNTSDPGTQAPSLASLFTMRTRDGLELMDQEDLRRIPVRGGNNTGPRRLPSHDRFDDSFQESHTAYSSDHDSYHDSLSDSSNTTHLLHRQIDTHINHNGTGVRPRQRRLHRRRHSPRPIITMPCSVCLEDFPEDDLLHLECACEYCKDCLNGAFRVGCASMTSFPPRCCGKPLRSMVWASYLDPDVLGRYNEIEAEFTTHRPLYCAQKRCSEFIPDQRHLDGQEAGRCPECHTVTCKLCIKGKEAHKQWDLCRRICPAEDKDETALYDLSMRQKWRQCPTCFTMVEKTDGCNHMDCVCGLDFCYTCGKRYDGEGACDCDGEWDGEGPPDDENNDEEEDWPDFRAAVDMLGRPTCLHWSTDAVGLDSPEACHGCLSLTQDLQSCTDCHVELCEMCLSNVQGLARINGEVDQDHPNEADQPRVNNAPRRLGFPRFFQRQRA</sequence>
<dbReference type="PANTHER" id="PTHR22770:SF13">
    <property type="entry name" value="RING-TYPE DOMAIN-CONTAINING PROTEIN"/>
    <property type="match status" value="1"/>
</dbReference>
<dbReference type="PANTHER" id="PTHR22770">
    <property type="entry name" value="UBIQUITIN CONJUGATING ENZYME 7 INTERACTING PROTEIN-RELATED"/>
    <property type="match status" value="1"/>
</dbReference>
<dbReference type="GO" id="GO:0000151">
    <property type="term" value="C:ubiquitin ligase complex"/>
    <property type="evidence" value="ECO:0007669"/>
    <property type="project" value="TreeGrafter"/>
</dbReference>
<keyword evidence="7" id="KW-0862">Zinc</keyword>
<evidence type="ECO:0000256" key="4">
    <source>
        <dbReference type="ARBA" id="ARBA00022737"/>
    </source>
</evidence>
<evidence type="ECO:0000256" key="3">
    <source>
        <dbReference type="ARBA" id="ARBA00022723"/>
    </source>
</evidence>
<evidence type="ECO:0000259" key="9">
    <source>
        <dbReference type="PROSITE" id="PS51873"/>
    </source>
</evidence>
<evidence type="ECO:0000256" key="1">
    <source>
        <dbReference type="ARBA" id="ARBA00004906"/>
    </source>
</evidence>
<dbReference type="PROSITE" id="PS51873">
    <property type="entry name" value="TRIAD"/>
    <property type="match status" value="1"/>
</dbReference>
<accession>A0A072PF00</accession>
<feature type="compositionally biased region" description="Polar residues" evidence="8">
    <location>
        <begin position="139"/>
        <end position="148"/>
    </location>
</feature>
<name>A0A072PF00_9EURO</name>
<dbReference type="GeneID" id="25281150"/>
<dbReference type="InterPro" id="IPR044066">
    <property type="entry name" value="TRIAD_supradom"/>
</dbReference>
<feature type="compositionally biased region" description="Low complexity" evidence="8">
    <location>
        <begin position="121"/>
        <end position="138"/>
    </location>
</feature>
<evidence type="ECO:0000256" key="8">
    <source>
        <dbReference type="SAM" id="MobiDB-lite"/>
    </source>
</evidence>
<feature type="region of interest" description="Disordered" evidence="8">
    <location>
        <begin position="1"/>
        <end position="20"/>
    </location>
</feature>
<dbReference type="RefSeq" id="XP_013260897.1">
    <property type="nucleotide sequence ID" value="XM_013405443.1"/>
</dbReference>
<comment type="caution">
    <text evidence="10">The sequence shown here is derived from an EMBL/GenBank/DDBJ whole genome shotgun (WGS) entry which is preliminary data.</text>
</comment>
<dbReference type="Proteomes" id="UP000027920">
    <property type="component" value="Unassembled WGS sequence"/>
</dbReference>
<dbReference type="GO" id="GO:0004842">
    <property type="term" value="F:ubiquitin-protein transferase activity"/>
    <property type="evidence" value="ECO:0007669"/>
    <property type="project" value="TreeGrafter"/>
</dbReference>
<dbReference type="OrthoDB" id="9977870at2759"/>
<organism evidence="10 11">
    <name type="scientific">Exophiala aquamarina CBS 119918</name>
    <dbReference type="NCBI Taxonomy" id="1182545"/>
    <lineage>
        <taxon>Eukaryota</taxon>
        <taxon>Fungi</taxon>
        <taxon>Dikarya</taxon>
        <taxon>Ascomycota</taxon>
        <taxon>Pezizomycotina</taxon>
        <taxon>Eurotiomycetes</taxon>
        <taxon>Chaetothyriomycetidae</taxon>
        <taxon>Chaetothyriales</taxon>
        <taxon>Herpotrichiellaceae</taxon>
        <taxon>Exophiala</taxon>
    </lineage>
</organism>
<dbReference type="InterPro" id="IPR051628">
    <property type="entry name" value="LUBAC_E3_Ligases"/>
</dbReference>
<dbReference type="GO" id="GO:0043161">
    <property type="term" value="P:proteasome-mediated ubiquitin-dependent protein catabolic process"/>
    <property type="evidence" value="ECO:0007669"/>
    <property type="project" value="TreeGrafter"/>
</dbReference>
<dbReference type="EMBL" id="AMGV01000004">
    <property type="protein sequence ID" value="KEF58307.1"/>
    <property type="molecule type" value="Genomic_DNA"/>
</dbReference>
<dbReference type="VEuPathDB" id="FungiDB:A1O9_06233"/>
<keyword evidence="11" id="KW-1185">Reference proteome</keyword>
<dbReference type="Gene3D" id="1.20.120.1750">
    <property type="match status" value="1"/>
</dbReference>
<dbReference type="AlphaFoldDB" id="A0A072PF00"/>
<dbReference type="Pfam" id="PF01485">
    <property type="entry name" value="IBR"/>
    <property type="match status" value="1"/>
</dbReference>
<dbReference type="InterPro" id="IPR002867">
    <property type="entry name" value="IBR_dom"/>
</dbReference>
<evidence type="ECO:0000256" key="2">
    <source>
        <dbReference type="ARBA" id="ARBA00022679"/>
    </source>
</evidence>
<keyword evidence="4" id="KW-0677">Repeat</keyword>
<feature type="region of interest" description="Disordered" evidence="8">
    <location>
        <begin position="105"/>
        <end position="148"/>
    </location>
</feature>
<evidence type="ECO:0000256" key="5">
    <source>
        <dbReference type="ARBA" id="ARBA00022771"/>
    </source>
</evidence>
<dbReference type="SUPFAM" id="SSF57850">
    <property type="entry name" value="RING/U-box"/>
    <property type="match status" value="1"/>
</dbReference>
<keyword evidence="3" id="KW-0479">Metal-binding</keyword>
<keyword evidence="6" id="KW-0833">Ubl conjugation pathway</keyword>
<keyword evidence="2" id="KW-0808">Transferase</keyword>
<evidence type="ECO:0000256" key="6">
    <source>
        <dbReference type="ARBA" id="ARBA00022786"/>
    </source>
</evidence>